<dbReference type="EMBL" id="BMMK01000049">
    <property type="protein sequence ID" value="GGM80653.1"/>
    <property type="molecule type" value="Genomic_DNA"/>
</dbReference>
<comment type="caution">
    <text evidence="1">The sequence shown here is derived from an EMBL/GenBank/DDBJ whole genome shotgun (WGS) entry which is preliminary data.</text>
</comment>
<accession>A0A8J3CE27</accession>
<dbReference type="InterPro" id="IPR008792">
    <property type="entry name" value="PQQD"/>
</dbReference>
<dbReference type="RefSeq" id="WP_189061725.1">
    <property type="nucleotide sequence ID" value="NZ_BMMK01000049.1"/>
</dbReference>
<proteinExistence type="predicted"/>
<reference evidence="1" key="2">
    <citation type="submission" date="2020-09" db="EMBL/GenBank/DDBJ databases">
        <authorList>
            <person name="Sun Q."/>
            <person name="Zhou Y."/>
        </authorList>
    </citation>
    <scope>NUCLEOTIDE SEQUENCE</scope>
    <source>
        <strain evidence="1">CGMCC 4.5737</strain>
    </source>
</reference>
<dbReference type="Proteomes" id="UP000637578">
    <property type="component" value="Unassembled WGS sequence"/>
</dbReference>
<dbReference type="InterPro" id="IPR041881">
    <property type="entry name" value="PqqD_sf"/>
</dbReference>
<dbReference type="Gene3D" id="1.10.10.1150">
    <property type="entry name" value="Coenzyme PQQ synthesis protein D (PqqD)"/>
    <property type="match status" value="1"/>
</dbReference>
<dbReference type="AlphaFoldDB" id="A0A8J3CE27"/>
<keyword evidence="2" id="KW-1185">Reference proteome</keyword>
<name>A0A8J3CE27_9PSEU</name>
<sequence>MPFTLRRDVSMTTADDATVLLDERTGTYWQLNPSGSLVLSTLLSGGSPQQATEQLVERYAVEPARAADDVTSLVEHLRRAKLVTV</sequence>
<evidence type="ECO:0000313" key="1">
    <source>
        <dbReference type="EMBL" id="GGM80653.1"/>
    </source>
</evidence>
<dbReference type="Pfam" id="PF05402">
    <property type="entry name" value="PqqD"/>
    <property type="match status" value="1"/>
</dbReference>
<evidence type="ECO:0000313" key="2">
    <source>
        <dbReference type="Proteomes" id="UP000637578"/>
    </source>
</evidence>
<organism evidence="1 2">
    <name type="scientific">Longimycelium tulufanense</name>
    <dbReference type="NCBI Taxonomy" id="907463"/>
    <lineage>
        <taxon>Bacteria</taxon>
        <taxon>Bacillati</taxon>
        <taxon>Actinomycetota</taxon>
        <taxon>Actinomycetes</taxon>
        <taxon>Pseudonocardiales</taxon>
        <taxon>Pseudonocardiaceae</taxon>
        <taxon>Longimycelium</taxon>
    </lineage>
</organism>
<evidence type="ECO:0008006" key="3">
    <source>
        <dbReference type="Google" id="ProtNLM"/>
    </source>
</evidence>
<gene>
    <name evidence="1" type="ORF">GCM10012275_59150</name>
</gene>
<reference evidence="1" key="1">
    <citation type="journal article" date="2014" name="Int. J. Syst. Evol. Microbiol.">
        <title>Complete genome sequence of Corynebacterium casei LMG S-19264T (=DSM 44701T), isolated from a smear-ripened cheese.</title>
        <authorList>
            <consortium name="US DOE Joint Genome Institute (JGI-PGF)"/>
            <person name="Walter F."/>
            <person name="Albersmeier A."/>
            <person name="Kalinowski J."/>
            <person name="Ruckert C."/>
        </authorList>
    </citation>
    <scope>NUCLEOTIDE SEQUENCE</scope>
    <source>
        <strain evidence="1">CGMCC 4.5737</strain>
    </source>
</reference>
<dbReference type="NCBIfam" id="NF033530">
    <property type="entry name" value="lasso_PqqD_Strm"/>
    <property type="match status" value="1"/>
</dbReference>
<protein>
    <recommendedName>
        <fullName evidence="3">Lasso peptide biosynthesis PqqD family chaperone</fullName>
    </recommendedName>
</protein>